<protein>
    <recommendedName>
        <fullName evidence="3">Nephrocystin 3-like N-terminal domain-containing protein</fullName>
    </recommendedName>
</protein>
<proteinExistence type="predicted"/>
<dbReference type="PANTHER" id="PTHR10039">
    <property type="entry name" value="AMELOGENIN"/>
    <property type="match status" value="1"/>
</dbReference>
<dbReference type="InterPro" id="IPR056884">
    <property type="entry name" value="NPHP3-like_N"/>
</dbReference>
<evidence type="ECO:0000313" key="4">
    <source>
        <dbReference type="EMBL" id="KAL0569371.1"/>
    </source>
</evidence>
<reference evidence="4 5" key="1">
    <citation type="submission" date="2024-02" db="EMBL/GenBank/DDBJ databases">
        <title>A draft genome for the cacao thread blight pathogen Marasmius crinis-equi.</title>
        <authorList>
            <person name="Cohen S.P."/>
            <person name="Baruah I.K."/>
            <person name="Amoako-Attah I."/>
            <person name="Bukari Y."/>
            <person name="Meinhardt L.W."/>
            <person name="Bailey B.A."/>
        </authorList>
    </citation>
    <scope>NUCLEOTIDE SEQUENCE [LARGE SCALE GENOMIC DNA]</scope>
    <source>
        <strain evidence="4 5">GH-76</strain>
    </source>
</reference>
<evidence type="ECO:0000256" key="2">
    <source>
        <dbReference type="SAM" id="MobiDB-lite"/>
    </source>
</evidence>
<dbReference type="PANTHER" id="PTHR10039:SF14">
    <property type="entry name" value="NACHT DOMAIN-CONTAINING PROTEIN"/>
    <property type="match status" value="1"/>
</dbReference>
<accession>A0ABR3F2D3</accession>
<comment type="caution">
    <text evidence="4">The sequence shown here is derived from an EMBL/GenBank/DDBJ whole genome shotgun (WGS) entry which is preliminary data.</text>
</comment>
<dbReference type="SUPFAM" id="SSF52540">
    <property type="entry name" value="P-loop containing nucleoside triphosphate hydrolases"/>
    <property type="match status" value="1"/>
</dbReference>
<evidence type="ECO:0000313" key="5">
    <source>
        <dbReference type="Proteomes" id="UP001465976"/>
    </source>
</evidence>
<feature type="compositionally biased region" description="Low complexity" evidence="2">
    <location>
        <begin position="16"/>
        <end position="31"/>
    </location>
</feature>
<evidence type="ECO:0000259" key="3">
    <source>
        <dbReference type="Pfam" id="PF24883"/>
    </source>
</evidence>
<dbReference type="Gene3D" id="3.40.50.300">
    <property type="entry name" value="P-loop containing nucleotide triphosphate hydrolases"/>
    <property type="match status" value="1"/>
</dbReference>
<feature type="domain" description="Nephrocystin 3-like N-terminal" evidence="3">
    <location>
        <begin position="84"/>
        <end position="254"/>
    </location>
</feature>
<sequence length="504" mass="56763">MVADRETGPTATSSITNTGSGPQSSNNGPGTQNVYQDISHNYSGVAGLFTVLKIPGEGASHRAEGNFQRERALSGTREGVLGMIHDWRKDRNPNVPICWVSGSLGVGKSTIALTVATQCQRDNELITSFLFDTRKRPLHPGKESATSVNPFALVLTIAEDLQQKIPSLRDSIVKAVSNDPDFLSYAPEVQFKVLILEPLLAPEIWSNTNHPDLVIIDGMDEYKDQKIQERILKVILSSYSKHPRFRLRFLICSRPEPWIRNIFDRPAFSQITLKISLDDSKFSPESGIRRYYKHGFRGICDRYKSCSVQFPERWPSKGDFDQLVRGSPTQFLYASDVVAFVGPRDCQSALNNPVKRLPFVTNSIPDLSKINLPAEDRPFHRLDRRYKRVLEVAPRQPSQVLKTFRSVLAAIHFLPRVSDLQPSLALIELLLGLSNEVGIALQATHSILDIRSRTDKIRVYHKSFGDFLSDITRSGEFYIGKEHETLAHKWFQALFVDEAKLYTG</sequence>
<organism evidence="4 5">
    <name type="scientific">Marasmius crinis-equi</name>
    <dbReference type="NCBI Taxonomy" id="585013"/>
    <lineage>
        <taxon>Eukaryota</taxon>
        <taxon>Fungi</taxon>
        <taxon>Dikarya</taxon>
        <taxon>Basidiomycota</taxon>
        <taxon>Agaricomycotina</taxon>
        <taxon>Agaricomycetes</taxon>
        <taxon>Agaricomycetidae</taxon>
        <taxon>Agaricales</taxon>
        <taxon>Marasmiineae</taxon>
        <taxon>Marasmiaceae</taxon>
        <taxon>Marasmius</taxon>
    </lineage>
</organism>
<dbReference type="InterPro" id="IPR027417">
    <property type="entry name" value="P-loop_NTPase"/>
</dbReference>
<feature type="region of interest" description="Disordered" evidence="2">
    <location>
        <begin position="1"/>
        <end position="34"/>
    </location>
</feature>
<keyword evidence="5" id="KW-1185">Reference proteome</keyword>
<name>A0ABR3F2D3_9AGAR</name>
<keyword evidence="1" id="KW-0677">Repeat</keyword>
<dbReference type="Proteomes" id="UP001465976">
    <property type="component" value="Unassembled WGS sequence"/>
</dbReference>
<evidence type="ECO:0000256" key="1">
    <source>
        <dbReference type="ARBA" id="ARBA00022737"/>
    </source>
</evidence>
<gene>
    <name evidence="4" type="ORF">V5O48_012595</name>
</gene>
<dbReference type="EMBL" id="JBAHYK010001133">
    <property type="protein sequence ID" value="KAL0569371.1"/>
    <property type="molecule type" value="Genomic_DNA"/>
</dbReference>
<dbReference type="Pfam" id="PF24883">
    <property type="entry name" value="NPHP3_N"/>
    <property type="match status" value="1"/>
</dbReference>